<dbReference type="GO" id="GO:0019877">
    <property type="term" value="P:diaminopimelate biosynthetic process"/>
    <property type="evidence" value="ECO:0007669"/>
    <property type="project" value="UniProtKB-ARBA"/>
</dbReference>
<keyword evidence="3" id="KW-0479">Metal-binding</keyword>
<dbReference type="PANTHER" id="PTHR11014">
    <property type="entry name" value="PEPTIDASE M20 FAMILY MEMBER"/>
    <property type="match status" value="1"/>
</dbReference>
<dbReference type="AlphaFoldDB" id="A0A285UTP1"/>
<gene>
    <name evidence="5" type="ORF">SAMN05878391_2453</name>
</gene>
<sequence>METLFKALEEEFDNMVDFRRDMHMYPELSHHEEKTPEKIAQFYKDLGLEDVRTKVGGRGVVATLEGGKPGKTVALRADFDALPIQDAKDVEYKSKIDGVMHACGHDVHTSTLLHVAKVLFQNKEEMPGKVVFLHQFAEEVIPGGAKFMIEDGCLDGVDAVFGAHVISTMPFGKAGALPGAAMASGDTFEITVQGKGGHAGMPQHNKDPLTVATTLFQSLQTIVSRDTDPLNSGVVSVTTFNTGQPNFNVIPDKVELKGTVRTLDDETRDNAEERIKQLTKGIADAYGMSAEVNYTRGYPVVVNDDDETVRILEVQRQVMGEENVIDIKPQTSMEDFGYYLQERPGCFFIVGGTMEDKDDVYPHHHPNFDVDERAMINIGKIFIATVFDYNGEEK</sequence>
<dbReference type="NCBIfam" id="TIGR01891">
    <property type="entry name" value="amidohydrolases"/>
    <property type="match status" value="1"/>
</dbReference>
<dbReference type="Pfam" id="PF01546">
    <property type="entry name" value="Peptidase_M20"/>
    <property type="match status" value="1"/>
</dbReference>
<evidence type="ECO:0000256" key="3">
    <source>
        <dbReference type="PIRSR" id="PIRSR005962-1"/>
    </source>
</evidence>
<feature type="binding site" evidence="3">
    <location>
        <position position="103"/>
    </location>
    <ligand>
        <name>Mn(2+)</name>
        <dbReference type="ChEBI" id="CHEBI:29035"/>
        <label>2</label>
    </ligand>
</feature>
<protein>
    <submittedName>
        <fullName evidence="5">Amidohydrolase</fullName>
    </submittedName>
</protein>
<dbReference type="SUPFAM" id="SSF53187">
    <property type="entry name" value="Zn-dependent exopeptidases"/>
    <property type="match status" value="1"/>
</dbReference>
<feature type="binding site" evidence="3">
    <location>
        <position position="164"/>
    </location>
    <ligand>
        <name>Mn(2+)</name>
        <dbReference type="ChEBI" id="CHEBI:29035"/>
        <label>2</label>
    </ligand>
</feature>
<feature type="domain" description="Peptidase M20 dimerisation" evidence="4">
    <location>
        <begin position="187"/>
        <end position="280"/>
    </location>
</feature>
<dbReference type="InterPro" id="IPR036264">
    <property type="entry name" value="Bact_exopeptidase_dim_dom"/>
</dbReference>
<dbReference type="FunFam" id="3.30.70.360:FF:000001">
    <property type="entry name" value="N-acetyldiaminopimelate deacetylase"/>
    <property type="match status" value="1"/>
</dbReference>
<organism evidence="5 6">
    <name type="scientific">Salinicoccus kekensis</name>
    <dbReference type="NCBI Taxonomy" id="714307"/>
    <lineage>
        <taxon>Bacteria</taxon>
        <taxon>Bacillati</taxon>
        <taxon>Bacillota</taxon>
        <taxon>Bacilli</taxon>
        <taxon>Bacillales</taxon>
        <taxon>Staphylococcaceae</taxon>
        <taxon>Salinicoccus</taxon>
    </lineage>
</organism>
<dbReference type="InterPro" id="IPR011650">
    <property type="entry name" value="Peptidase_M20_dimer"/>
</dbReference>
<dbReference type="PIRSF" id="PIRSF005962">
    <property type="entry name" value="Pept_M20D_amidohydro"/>
    <property type="match status" value="1"/>
</dbReference>
<dbReference type="SUPFAM" id="SSF55031">
    <property type="entry name" value="Bacterial exopeptidase dimerisation domain"/>
    <property type="match status" value="1"/>
</dbReference>
<keyword evidence="2 5" id="KW-0378">Hydrolase</keyword>
<dbReference type="Pfam" id="PF07687">
    <property type="entry name" value="M20_dimer"/>
    <property type="match status" value="1"/>
</dbReference>
<dbReference type="Gene3D" id="3.30.70.360">
    <property type="match status" value="1"/>
</dbReference>
<evidence type="ECO:0000256" key="2">
    <source>
        <dbReference type="ARBA" id="ARBA00022801"/>
    </source>
</evidence>
<dbReference type="GO" id="GO:0050118">
    <property type="term" value="F:N-acetyldiaminopimelate deacetylase activity"/>
    <property type="evidence" value="ECO:0007669"/>
    <property type="project" value="UniProtKB-ARBA"/>
</dbReference>
<dbReference type="GO" id="GO:0046872">
    <property type="term" value="F:metal ion binding"/>
    <property type="evidence" value="ECO:0007669"/>
    <property type="project" value="UniProtKB-KW"/>
</dbReference>
<evidence type="ECO:0000259" key="4">
    <source>
        <dbReference type="Pfam" id="PF07687"/>
    </source>
</evidence>
<name>A0A285UTP1_9STAP</name>
<keyword evidence="6" id="KW-1185">Reference proteome</keyword>
<feature type="binding site" evidence="3">
    <location>
        <position position="105"/>
    </location>
    <ligand>
        <name>Mn(2+)</name>
        <dbReference type="ChEBI" id="CHEBI:29035"/>
        <label>2</label>
    </ligand>
</feature>
<comment type="cofactor">
    <cofactor evidence="3">
        <name>Mn(2+)</name>
        <dbReference type="ChEBI" id="CHEBI:29035"/>
    </cofactor>
    <text evidence="3">The Mn(2+) ion enhances activity.</text>
</comment>
<dbReference type="Proteomes" id="UP000219412">
    <property type="component" value="Unassembled WGS sequence"/>
</dbReference>
<accession>A0A285UTP1</accession>
<dbReference type="OrthoDB" id="2985724at2"/>
<dbReference type="InterPro" id="IPR017439">
    <property type="entry name" value="Amidohydrolase"/>
</dbReference>
<dbReference type="PANTHER" id="PTHR11014:SF63">
    <property type="entry name" value="METALLOPEPTIDASE, PUTATIVE (AFU_ORTHOLOGUE AFUA_6G09600)-RELATED"/>
    <property type="match status" value="1"/>
</dbReference>
<feature type="binding site" evidence="3">
    <location>
        <position position="364"/>
    </location>
    <ligand>
        <name>Mn(2+)</name>
        <dbReference type="ChEBI" id="CHEBI:29035"/>
        <label>2</label>
    </ligand>
</feature>
<proteinExistence type="inferred from homology"/>
<evidence type="ECO:0000256" key="1">
    <source>
        <dbReference type="ARBA" id="ARBA00006153"/>
    </source>
</evidence>
<keyword evidence="3" id="KW-0464">Manganese</keyword>
<comment type="similarity">
    <text evidence="1">Belongs to the peptidase M20 family.</text>
</comment>
<dbReference type="Gene3D" id="3.40.630.10">
    <property type="entry name" value="Zn peptidases"/>
    <property type="match status" value="1"/>
</dbReference>
<dbReference type="InterPro" id="IPR002933">
    <property type="entry name" value="Peptidase_M20"/>
</dbReference>
<evidence type="ECO:0000313" key="6">
    <source>
        <dbReference type="Proteomes" id="UP000219412"/>
    </source>
</evidence>
<dbReference type="RefSeq" id="WP_097042548.1">
    <property type="nucleotide sequence ID" value="NZ_OBQF01000007.1"/>
</dbReference>
<reference evidence="6" key="1">
    <citation type="submission" date="2017-08" db="EMBL/GenBank/DDBJ databases">
        <authorList>
            <person name="Varghese N."/>
            <person name="Submissions S."/>
        </authorList>
    </citation>
    <scope>NUCLEOTIDE SEQUENCE [LARGE SCALE GENOMIC DNA]</scope>
    <source>
        <strain evidence="6">DSM 23173</strain>
    </source>
</reference>
<evidence type="ECO:0000313" key="5">
    <source>
        <dbReference type="EMBL" id="SOC44738.1"/>
    </source>
</evidence>
<feature type="binding site" evidence="3">
    <location>
        <position position="139"/>
    </location>
    <ligand>
        <name>Mn(2+)</name>
        <dbReference type="ChEBI" id="CHEBI:29035"/>
        <label>2</label>
    </ligand>
</feature>
<dbReference type="EMBL" id="OBQF01000007">
    <property type="protein sequence ID" value="SOC44738.1"/>
    <property type="molecule type" value="Genomic_DNA"/>
</dbReference>